<dbReference type="EC" id="1.14.99.56" evidence="6"/>
<dbReference type="GO" id="GO:0030245">
    <property type="term" value="P:cellulose catabolic process"/>
    <property type="evidence" value="ECO:0007669"/>
    <property type="project" value="UniProtKB-UniRule"/>
</dbReference>
<keyword evidence="3 6" id="KW-0964">Secreted</keyword>
<evidence type="ECO:0000256" key="7">
    <source>
        <dbReference type="SAM" id="SignalP"/>
    </source>
</evidence>
<keyword evidence="9" id="KW-0378">Hydrolase</keyword>
<comment type="subcellular location">
    <subcellularLocation>
        <location evidence="2 6">Secreted</location>
    </subcellularLocation>
</comment>
<reference evidence="9 10" key="1">
    <citation type="submission" date="2016-04" db="EMBL/GenBank/DDBJ databases">
        <title>A degradative enzymes factory behind the ericoid mycorrhizal symbiosis.</title>
        <authorList>
            <consortium name="DOE Joint Genome Institute"/>
            <person name="Martino E."/>
            <person name="Morin E."/>
            <person name="Grelet G."/>
            <person name="Kuo A."/>
            <person name="Kohler A."/>
            <person name="Daghino S."/>
            <person name="Barry K."/>
            <person name="Choi C."/>
            <person name="Cichocki N."/>
            <person name="Clum A."/>
            <person name="Copeland A."/>
            <person name="Hainaut M."/>
            <person name="Haridas S."/>
            <person name="Labutti K."/>
            <person name="Lindquist E."/>
            <person name="Lipzen A."/>
            <person name="Khouja H.-R."/>
            <person name="Murat C."/>
            <person name="Ohm R."/>
            <person name="Olson A."/>
            <person name="Spatafora J."/>
            <person name="Veneault-Fourrey C."/>
            <person name="Henrissat B."/>
            <person name="Grigoriev I."/>
            <person name="Martin F."/>
            <person name="Perotto S."/>
        </authorList>
    </citation>
    <scope>NUCLEOTIDE SEQUENCE [LARGE SCALE GENOMIC DNA]</scope>
    <source>
        <strain evidence="9 10">F</strain>
    </source>
</reference>
<dbReference type="Gene3D" id="2.70.50.70">
    <property type="match status" value="1"/>
</dbReference>
<keyword evidence="6" id="KW-0136">Cellulose degradation</keyword>
<organism evidence="9 10">
    <name type="scientific">Hyaloscypha variabilis (strain UAMH 11265 / GT02V1 / F)</name>
    <name type="common">Meliniomyces variabilis</name>
    <dbReference type="NCBI Taxonomy" id="1149755"/>
    <lineage>
        <taxon>Eukaryota</taxon>
        <taxon>Fungi</taxon>
        <taxon>Dikarya</taxon>
        <taxon>Ascomycota</taxon>
        <taxon>Pezizomycotina</taxon>
        <taxon>Leotiomycetes</taxon>
        <taxon>Helotiales</taxon>
        <taxon>Hyaloscyphaceae</taxon>
        <taxon>Hyaloscypha</taxon>
        <taxon>Hyaloscypha variabilis</taxon>
    </lineage>
</organism>
<accession>A0A2J6RIG3</accession>
<dbReference type="EMBL" id="KZ613948">
    <property type="protein sequence ID" value="PMD38289.1"/>
    <property type="molecule type" value="Genomic_DNA"/>
</dbReference>
<evidence type="ECO:0000259" key="8">
    <source>
        <dbReference type="Pfam" id="PF03443"/>
    </source>
</evidence>
<keyword evidence="10" id="KW-1185">Reference proteome</keyword>
<protein>
    <recommendedName>
        <fullName evidence="6">AA9 family lytic polysaccharide monooxygenase</fullName>
        <ecNumber evidence="6">1.14.99.56</ecNumber>
    </recommendedName>
    <alternativeName>
        <fullName evidence="6">Endo-beta-1,4-glucanase</fullName>
    </alternativeName>
    <alternativeName>
        <fullName evidence="6">Glycosyl hydrolase 61 family protein</fullName>
    </alternativeName>
</protein>
<sequence>MKTTILLSLATFAATTVNGHAIFQRVRVNDVDQGQLVGVRAPAKNNPVQDVTGASIACNTGLLSPVSSAVVTIPAGAKVGAWYQHVIGGPQYNPDPDNPIAHSHKGPLMVYLAKVDDASTAAWTGVDWFKVAEEGLDTTTGLWAVDSMIAGNGWWNFTMPSCVAAGDYLMRVELIGIALSLPLNFGLRPDQMLTQSQALHSAYGLNGAQFYMSCANIKFPGAYTATDPGIKINIYNGTIPNNDLKPYPIPGPVPMTC</sequence>
<evidence type="ECO:0000256" key="5">
    <source>
        <dbReference type="ARBA" id="ARBA00023180"/>
    </source>
</evidence>
<dbReference type="PANTHER" id="PTHR33353:SF13">
    <property type="entry name" value="ENDOGLUCANASE II"/>
    <property type="match status" value="1"/>
</dbReference>
<dbReference type="GO" id="GO:0008810">
    <property type="term" value="F:cellulase activity"/>
    <property type="evidence" value="ECO:0007669"/>
    <property type="project" value="UniProtKB-UniRule"/>
</dbReference>
<evidence type="ECO:0000256" key="3">
    <source>
        <dbReference type="ARBA" id="ARBA00022525"/>
    </source>
</evidence>
<evidence type="ECO:0000256" key="1">
    <source>
        <dbReference type="ARBA" id="ARBA00001973"/>
    </source>
</evidence>
<keyword evidence="7" id="KW-0732">Signal</keyword>
<proteinExistence type="predicted"/>
<keyword evidence="6" id="KW-0624">Polysaccharide degradation</keyword>
<evidence type="ECO:0000256" key="4">
    <source>
        <dbReference type="ARBA" id="ARBA00023157"/>
    </source>
</evidence>
<comment type="domain">
    <text evidence="6">Has a modular structure: an endo-beta-1,4-glucanase catalytic module at the N-terminus, a linker rich in serines and threonines, and a C-terminal carbohydrate-binding module (CBM).</text>
</comment>
<dbReference type="GO" id="GO:0005576">
    <property type="term" value="C:extracellular region"/>
    <property type="evidence" value="ECO:0007669"/>
    <property type="project" value="UniProtKB-SubCell"/>
</dbReference>
<dbReference type="AlphaFoldDB" id="A0A2J6RIG3"/>
<feature type="domain" description="Auxiliary Activity family 9 catalytic" evidence="8">
    <location>
        <begin position="20"/>
        <end position="177"/>
    </location>
</feature>
<dbReference type="Proteomes" id="UP000235786">
    <property type="component" value="Unassembled WGS sequence"/>
</dbReference>
<feature type="chain" id="PRO_5014387743" description="AA9 family lytic polysaccharide monooxygenase" evidence="7">
    <location>
        <begin position="20"/>
        <end position="257"/>
    </location>
</feature>
<feature type="domain" description="Auxiliary Activity family 9 catalytic" evidence="8">
    <location>
        <begin position="198"/>
        <end position="237"/>
    </location>
</feature>
<dbReference type="InterPro" id="IPR005103">
    <property type="entry name" value="AA9_LPMO"/>
</dbReference>
<dbReference type="CDD" id="cd21175">
    <property type="entry name" value="LPMO_AA9"/>
    <property type="match status" value="1"/>
</dbReference>
<keyword evidence="6" id="KW-0119">Carbohydrate metabolism</keyword>
<keyword evidence="4 6" id="KW-1015">Disulfide bond</keyword>
<comment type="cofactor">
    <cofactor evidence="1">
        <name>Cu(2+)</name>
        <dbReference type="ChEBI" id="CHEBI:29036"/>
    </cofactor>
</comment>
<dbReference type="STRING" id="1149755.A0A2J6RIG3"/>
<feature type="signal peptide" evidence="7">
    <location>
        <begin position="1"/>
        <end position="19"/>
    </location>
</feature>
<comment type="catalytic activity">
    <reaction evidence="6">
        <text>[(1-&gt;4)-beta-D-glucosyl]n+m + reduced acceptor + O2 = 4-dehydro-beta-D-glucosyl-[(1-&gt;4)-beta-D-glucosyl]n-1 + [(1-&gt;4)-beta-D-glucosyl]m + acceptor + H2O.</text>
        <dbReference type="EC" id="1.14.99.56"/>
    </reaction>
</comment>
<name>A0A2J6RIG3_HYAVF</name>
<evidence type="ECO:0000313" key="9">
    <source>
        <dbReference type="EMBL" id="PMD38289.1"/>
    </source>
</evidence>
<dbReference type="GO" id="GO:0030248">
    <property type="term" value="F:cellulose binding"/>
    <property type="evidence" value="ECO:0007669"/>
    <property type="project" value="UniProtKB-UniRule"/>
</dbReference>
<gene>
    <name evidence="9" type="ORF">L207DRAFT_545436</name>
</gene>
<comment type="function">
    <text evidence="6">Lytic polysaccharide monooxygenase (LMPO) that depolymerizes crystalline and amorphous polysaccharides via the oxidation of scissile alpha- or beta-(1-4)-glycosidic bonds, yielding C1 and/or C4 oxidation products. Catalysis by LPMOs requires the reduction of the active-site copper from Cu(II) to Cu(I) by a reducing agent and H(2)O(2) or O(2) as a cosubstrate.</text>
</comment>
<dbReference type="PANTHER" id="PTHR33353">
    <property type="entry name" value="PUTATIVE (AFU_ORTHOLOGUE AFUA_1G12560)-RELATED"/>
    <property type="match status" value="1"/>
</dbReference>
<keyword evidence="5" id="KW-0325">Glycoprotein</keyword>
<evidence type="ECO:0000256" key="2">
    <source>
        <dbReference type="ARBA" id="ARBA00004613"/>
    </source>
</evidence>
<evidence type="ECO:0000256" key="6">
    <source>
        <dbReference type="RuleBase" id="RU368122"/>
    </source>
</evidence>
<dbReference type="Pfam" id="PF03443">
    <property type="entry name" value="AA9"/>
    <property type="match status" value="2"/>
</dbReference>
<dbReference type="InterPro" id="IPR049892">
    <property type="entry name" value="AA9"/>
</dbReference>
<evidence type="ECO:0000313" key="10">
    <source>
        <dbReference type="Proteomes" id="UP000235786"/>
    </source>
</evidence>
<dbReference type="OrthoDB" id="2525337at2759"/>